<evidence type="ECO:0000256" key="2">
    <source>
        <dbReference type="SAM" id="SignalP"/>
    </source>
</evidence>
<feature type="transmembrane region" description="Helical" evidence="1">
    <location>
        <begin position="44"/>
        <end position="63"/>
    </location>
</feature>
<keyword evidence="1" id="KW-0812">Transmembrane</keyword>
<dbReference type="PROSITE" id="PS51257">
    <property type="entry name" value="PROKAR_LIPOPROTEIN"/>
    <property type="match status" value="1"/>
</dbReference>
<name>Q3ASA4_CHLCH</name>
<sequence length="923" mass="105884">MDRITKRLLLAFVLLAAAGGCVHAKETIVLQQGVDTFKEKKPAWFDYLPVVSGITPVIIFLYLRKRRIKDELEKKEALSIAEQKAKKKYIDIENNKYAERYQVALAKELDKSNLPASNALDSFSVKLTDTFVSLRLSETWKCDTKFIPDQSQDMLKEKHRVRTPEEVMGLVFEKFSLMLVIGDPGSGKTTLLRHYVLTCLQKDGYNALGFTEPVMVFYLVLRELKKSGSNYASLSDNLYAWSEEHQLGIPKALFFNWLHNQKTLVLLDGLDEISDVDDRISVCKWIDKTFAGFPKAYVVVTSRTTGYRKGDGIEIVSEHVRVDIMDFSQSQQAEFLKKWFTAAFIRDQPLDGVSQYQQKQSEALEKAATIIKYLNKAENKSLQSLAGVPLLLQIMATLWKDREYLPGSRVKLYDAALDYLLDYRDRQKMINPLLPSEDARRVLAPISLWMHEELKKDEVYKAELHMRMQYKLQTVKNAPSAEAFCKNLVERAGLLVEYGDSEYVFRHKSFREYMAGVQLKEDHPDKQIDKLVAHFGNDWWEEPLRFFIAQVDENIFDLFMQKLFDSSVSEKLSPKQQDLLATLIKEARQTKIDALQVKLLDPRTTPRKQRYILDCLKTISIGNQAALEVIRTFIETGITKDVEIVLKAAAITRKKDISDTIHVLLDQQGAQYILIKGGVFTYSVTKQQEAVSDFYISKYTVTNQLYRRFISYLDAKEPEFEQILSLDAYKESLYAMAERIKGFSDYLQAETLLAGCICSHYANDKRFNQDEQPVVGVTWYDAKAYCLWLSLLESNSCDANLYRLPTEKEWEYAASGKENRTYPWSEADPTITCANYNQNEGVTTSVGCYPDGATPEGLYDMAGNVWEWVEFLCDRDDGWRSMRGGAWNHLSNTLRCSARLVTYQPNRVENNTGFRVILSGHAS</sequence>
<dbReference type="PANTHER" id="PTHR23150:SF19">
    <property type="entry name" value="FORMYLGLYCINE-GENERATING ENZYME"/>
    <property type="match status" value="1"/>
</dbReference>
<evidence type="ECO:0000313" key="4">
    <source>
        <dbReference type="EMBL" id="ABB28121.1"/>
    </source>
</evidence>
<dbReference type="STRING" id="340177.Cag_0856"/>
<dbReference type="InterPro" id="IPR027417">
    <property type="entry name" value="P-loop_NTPase"/>
</dbReference>
<dbReference type="Gene3D" id="3.40.50.300">
    <property type="entry name" value="P-loop containing nucleotide triphosphate hydrolases"/>
    <property type="match status" value="1"/>
</dbReference>
<dbReference type="InterPro" id="IPR051043">
    <property type="entry name" value="Sulfatase_Mod_Factor_Kinase"/>
</dbReference>
<dbReference type="eggNOG" id="COG1262">
    <property type="taxonomic scope" value="Bacteria"/>
</dbReference>
<dbReference type="Pfam" id="PF05729">
    <property type="entry name" value="NACHT"/>
    <property type="match status" value="1"/>
</dbReference>
<dbReference type="InterPro" id="IPR042095">
    <property type="entry name" value="SUMF_sf"/>
</dbReference>
<dbReference type="HOGENOM" id="CLU_004327_0_0_10"/>
<gene>
    <name evidence="4" type="ordered locus">Cag_0856</name>
</gene>
<dbReference type="SUPFAM" id="SSF56436">
    <property type="entry name" value="C-type lectin-like"/>
    <property type="match status" value="1"/>
</dbReference>
<keyword evidence="1" id="KW-1133">Transmembrane helix</keyword>
<dbReference type="KEGG" id="cch:Cag_0856"/>
<accession>Q3ASA4</accession>
<protein>
    <recommendedName>
        <fullName evidence="3">NACHT domain-containing protein</fullName>
    </recommendedName>
</protein>
<dbReference type="InterPro" id="IPR005532">
    <property type="entry name" value="SUMF_dom"/>
</dbReference>
<dbReference type="Gene3D" id="3.90.1580.10">
    <property type="entry name" value="paralog of FGE (formylglycine-generating enzyme)"/>
    <property type="match status" value="1"/>
</dbReference>
<dbReference type="AlphaFoldDB" id="Q3ASA4"/>
<evidence type="ECO:0000259" key="3">
    <source>
        <dbReference type="PROSITE" id="PS50837"/>
    </source>
</evidence>
<feature type="domain" description="NACHT" evidence="3">
    <location>
        <begin position="176"/>
        <end position="304"/>
    </location>
</feature>
<feature type="chain" id="PRO_5004223873" description="NACHT domain-containing protein" evidence="2">
    <location>
        <begin position="25"/>
        <end position="923"/>
    </location>
</feature>
<dbReference type="Pfam" id="PF03781">
    <property type="entry name" value="FGE-sulfatase"/>
    <property type="match status" value="1"/>
</dbReference>
<dbReference type="InterPro" id="IPR016187">
    <property type="entry name" value="CTDL_fold"/>
</dbReference>
<keyword evidence="2" id="KW-0732">Signal</keyword>
<dbReference type="EMBL" id="CP000108">
    <property type="protein sequence ID" value="ABB28121.1"/>
    <property type="molecule type" value="Genomic_DNA"/>
</dbReference>
<dbReference type="InterPro" id="IPR007111">
    <property type="entry name" value="NACHT_NTPase"/>
</dbReference>
<dbReference type="GO" id="GO:0120147">
    <property type="term" value="F:formylglycine-generating oxidase activity"/>
    <property type="evidence" value="ECO:0007669"/>
    <property type="project" value="TreeGrafter"/>
</dbReference>
<reference evidence="4" key="1">
    <citation type="submission" date="2005-08" db="EMBL/GenBank/DDBJ databases">
        <title>Complete sequence of Chlorobium chlorochromatii CaD3.</title>
        <authorList>
            <person name="Copeland A."/>
            <person name="Lucas S."/>
            <person name="Lapidus A."/>
            <person name="Barry K."/>
            <person name="Detter J.C."/>
            <person name="Glavina T."/>
            <person name="Hammon N."/>
            <person name="Israni S."/>
            <person name="Pitluck S."/>
            <person name="Bryant D."/>
            <person name="Schmutz J."/>
            <person name="Larimer F."/>
            <person name="Land M."/>
            <person name="Kyrpides N."/>
            <person name="Ivanova N."/>
            <person name="Richardson P."/>
        </authorList>
    </citation>
    <scope>NUCLEOTIDE SEQUENCE [LARGE SCALE GENOMIC DNA]</scope>
    <source>
        <strain evidence="4">CaD3</strain>
    </source>
</reference>
<proteinExistence type="predicted"/>
<dbReference type="eggNOG" id="COG5635">
    <property type="taxonomic scope" value="Bacteria"/>
</dbReference>
<evidence type="ECO:0000256" key="1">
    <source>
        <dbReference type="SAM" id="Phobius"/>
    </source>
</evidence>
<dbReference type="PROSITE" id="PS50837">
    <property type="entry name" value="NACHT"/>
    <property type="match status" value="1"/>
</dbReference>
<dbReference type="PANTHER" id="PTHR23150">
    <property type="entry name" value="SULFATASE MODIFYING FACTOR 1, 2"/>
    <property type="match status" value="1"/>
</dbReference>
<feature type="signal peptide" evidence="2">
    <location>
        <begin position="1"/>
        <end position="24"/>
    </location>
</feature>
<organism evidence="4">
    <name type="scientific">Chlorobium chlorochromatii (strain CaD3)</name>
    <dbReference type="NCBI Taxonomy" id="340177"/>
    <lineage>
        <taxon>Bacteria</taxon>
        <taxon>Pseudomonadati</taxon>
        <taxon>Chlorobiota</taxon>
        <taxon>Chlorobiia</taxon>
        <taxon>Chlorobiales</taxon>
        <taxon>Chlorobiaceae</taxon>
        <taxon>Chlorobium/Pelodictyon group</taxon>
        <taxon>Chlorobium</taxon>
    </lineage>
</organism>
<keyword evidence="1" id="KW-0472">Membrane</keyword>
<dbReference type="SUPFAM" id="SSF52540">
    <property type="entry name" value="P-loop containing nucleoside triphosphate hydrolases"/>
    <property type="match status" value="1"/>
</dbReference>
<dbReference type="OrthoDB" id="595053at2"/>